<gene>
    <name evidence="2" type="ORF">NDI56_06930</name>
</gene>
<comment type="caution">
    <text evidence="2">The sequence shown here is derived from an EMBL/GenBank/DDBJ whole genome shotgun (WGS) entry which is preliminary data.</text>
</comment>
<accession>A0ABU2FA33</accession>
<name>A0ABU2FA33_9EURY</name>
<dbReference type="EMBL" id="JAMQON010000001">
    <property type="protein sequence ID" value="MDS0259124.1"/>
    <property type="molecule type" value="Genomic_DNA"/>
</dbReference>
<dbReference type="Proteomes" id="UP001259659">
    <property type="component" value="Unassembled WGS sequence"/>
</dbReference>
<dbReference type="RefSeq" id="WP_310918712.1">
    <property type="nucleotide sequence ID" value="NZ_JAMQON010000001.1"/>
</dbReference>
<protein>
    <submittedName>
        <fullName evidence="2">Uncharacterized protein</fullName>
    </submittedName>
</protein>
<organism evidence="2 3">
    <name type="scientific">Haloarcula saliterrae</name>
    <dbReference type="NCBI Taxonomy" id="2950534"/>
    <lineage>
        <taxon>Archaea</taxon>
        <taxon>Methanobacteriati</taxon>
        <taxon>Methanobacteriota</taxon>
        <taxon>Stenosarchaea group</taxon>
        <taxon>Halobacteria</taxon>
        <taxon>Halobacteriales</taxon>
        <taxon>Haloarculaceae</taxon>
        <taxon>Haloarcula</taxon>
    </lineage>
</organism>
<proteinExistence type="predicted"/>
<evidence type="ECO:0000256" key="1">
    <source>
        <dbReference type="SAM" id="MobiDB-lite"/>
    </source>
</evidence>
<evidence type="ECO:0000313" key="2">
    <source>
        <dbReference type="EMBL" id="MDS0259124.1"/>
    </source>
</evidence>
<keyword evidence="3" id="KW-1185">Reference proteome</keyword>
<evidence type="ECO:0000313" key="3">
    <source>
        <dbReference type="Proteomes" id="UP001259659"/>
    </source>
</evidence>
<sequence>MAGVRQGRSHDEESASGGRTEPGAAVRIDTDVFATLTATGGDSGDSGPKIARWLDCWRR</sequence>
<feature type="region of interest" description="Disordered" evidence="1">
    <location>
        <begin position="1"/>
        <end position="28"/>
    </location>
</feature>
<reference evidence="2 3" key="1">
    <citation type="submission" date="2022-06" db="EMBL/GenBank/DDBJ databases">
        <title>Haloarcula sp. a new haloarchaeum isolate from saline soil.</title>
        <authorList>
            <person name="Strakova D."/>
            <person name="Galisteo C."/>
            <person name="Sanchez-Porro C."/>
            <person name="Ventosa A."/>
        </authorList>
    </citation>
    <scope>NUCLEOTIDE SEQUENCE [LARGE SCALE GENOMIC DNA]</scope>
    <source>
        <strain evidence="2 3">S1CR25-12</strain>
    </source>
</reference>